<evidence type="ECO:0000313" key="2">
    <source>
        <dbReference type="EMBL" id="KAG9442748.1"/>
    </source>
</evidence>
<evidence type="ECO:0000256" key="1">
    <source>
        <dbReference type="ARBA" id="ARBA00008668"/>
    </source>
</evidence>
<dbReference type="GO" id="GO:0016788">
    <property type="term" value="F:hydrolase activity, acting on ester bonds"/>
    <property type="evidence" value="ECO:0007669"/>
    <property type="project" value="InterPro"/>
</dbReference>
<sequence>MGSSSISLTLRSSSSSLLPCLFLNMTVLLVHARYLSPNQSRVPALLAFGDSILDPGNNNVLHTLTKSNFPPYGRDFEGQRPTGRFSNGKIVPDFIASFFQVKQFLPAYLDPQLKPEDLLTGVSFASAGSGYDDLTAKTLSVLSFSNQLDLFREYIKKLKQVTGEEGAQSIISDSLYIVSGGSNDMVITYFGTTLRRWDYDIPSYVHLLIQSASSFVKELYELGARKIGVMGLTPLGCLPFQRSLNGGIQRSCEDQANQAARMFNSELIKEINTLTSELKGSRIGLMNVYDSVHAAIQNPSYYGFEESTKGCCGTGKIEISYLCNDINPYTCSNASKYVFWDSVHPTERLVDIVLAQVFKNDFPSFV</sequence>
<dbReference type="InterPro" id="IPR036514">
    <property type="entry name" value="SGNH_hydro_sf"/>
</dbReference>
<accession>A0AAV7E1T2</accession>
<dbReference type="AlphaFoldDB" id="A0AAV7E1T2"/>
<comment type="caution">
    <text evidence="2">The sequence shown here is derived from an EMBL/GenBank/DDBJ whole genome shotgun (WGS) entry which is preliminary data.</text>
</comment>
<evidence type="ECO:0000313" key="3">
    <source>
        <dbReference type="Proteomes" id="UP000825729"/>
    </source>
</evidence>
<dbReference type="Gene3D" id="3.40.50.1110">
    <property type="entry name" value="SGNH hydrolase"/>
    <property type="match status" value="1"/>
</dbReference>
<dbReference type="FunFam" id="3.40.50.1110:FF:000003">
    <property type="entry name" value="GDSL esterase/lipase APG"/>
    <property type="match status" value="1"/>
</dbReference>
<dbReference type="PANTHER" id="PTHR45642">
    <property type="entry name" value="GDSL ESTERASE/LIPASE EXL3"/>
    <property type="match status" value="1"/>
</dbReference>
<dbReference type="Proteomes" id="UP000825729">
    <property type="component" value="Unassembled WGS sequence"/>
</dbReference>
<comment type="similarity">
    <text evidence="1">Belongs to the 'GDSL' lipolytic enzyme family.</text>
</comment>
<dbReference type="InterPro" id="IPR050592">
    <property type="entry name" value="GDSL_lipolytic_enzyme"/>
</dbReference>
<name>A0AAV7E1T2_ARIFI</name>
<reference evidence="2 3" key="1">
    <citation type="submission" date="2021-07" db="EMBL/GenBank/DDBJ databases">
        <title>The Aristolochia fimbriata genome: insights into angiosperm evolution, floral development and chemical biosynthesis.</title>
        <authorList>
            <person name="Jiao Y."/>
        </authorList>
    </citation>
    <scope>NUCLEOTIDE SEQUENCE [LARGE SCALE GENOMIC DNA]</scope>
    <source>
        <strain evidence="2">IBCAS-2021</strain>
        <tissue evidence="2">Leaf</tissue>
    </source>
</reference>
<dbReference type="InterPro" id="IPR035669">
    <property type="entry name" value="SGNH_plant_lipase-like"/>
</dbReference>
<dbReference type="InterPro" id="IPR001087">
    <property type="entry name" value="GDSL"/>
</dbReference>
<organism evidence="2 3">
    <name type="scientific">Aristolochia fimbriata</name>
    <name type="common">White veined hardy Dutchman's pipe vine</name>
    <dbReference type="NCBI Taxonomy" id="158543"/>
    <lineage>
        <taxon>Eukaryota</taxon>
        <taxon>Viridiplantae</taxon>
        <taxon>Streptophyta</taxon>
        <taxon>Embryophyta</taxon>
        <taxon>Tracheophyta</taxon>
        <taxon>Spermatophyta</taxon>
        <taxon>Magnoliopsida</taxon>
        <taxon>Magnoliidae</taxon>
        <taxon>Piperales</taxon>
        <taxon>Aristolochiaceae</taxon>
        <taxon>Aristolochia</taxon>
    </lineage>
</organism>
<dbReference type="PANTHER" id="PTHR45642:SF95">
    <property type="entry name" value="GDSL-LIKE LIPASE_ACYLHYDROLASE FAMILY PROTEIN, EXPRESSED"/>
    <property type="match status" value="1"/>
</dbReference>
<dbReference type="EMBL" id="JAINDJ010000007">
    <property type="protein sequence ID" value="KAG9442748.1"/>
    <property type="molecule type" value="Genomic_DNA"/>
</dbReference>
<evidence type="ECO:0008006" key="4">
    <source>
        <dbReference type="Google" id="ProtNLM"/>
    </source>
</evidence>
<protein>
    <recommendedName>
        <fullName evidence="4">GDSL esterase/lipase</fullName>
    </recommendedName>
</protein>
<dbReference type="CDD" id="cd01837">
    <property type="entry name" value="SGNH_plant_lipase_like"/>
    <property type="match status" value="1"/>
</dbReference>
<gene>
    <name evidence="2" type="ORF">H6P81_018602</name>
</gene>
<keyword evidence="3" id="KW-1185">Reference proteome</keyword>
<proteinExistence type="inferred from homology"/>
<dbReference type="Pfam" id="PF00657">
    <property type="entry name" value="Lipase_GDSL"/>
    <property type="match status" value="1"/>
</dbReference>